<dbReference type="SMART" id="SM00226">
    <property type="entry name" value="LMWPc"/>
    <property type="match status" value="1"/>
</dbReference>
<protein>
    <submittedName>
        <fullName evidence="3">Arsenate reductase</fullName>
    </submittedName>
</protein>
<evidence type="ECO:0000313" key="3">
    <source>
        <dbReference type="EMBL" id="GGG91769.1"/>
    </source>
</evidence>
<dbReference type="Pfam" id="PF01451">
    <property type="entry name" value="LMWPc"/>
    <property type="match status" value="1"/>
</dbReference>
<feature type="domain" description="Phosphotyrosine protein phosphatase I" evidence="2">
    <location>
        <begin position="4"/>
        <end position="139"/>
    </location>
</feature>
<name>A0ABQ1XGM8_9PROT</name>
<evidence type="ECO:0000313" key="4">
    <source>
        <dbReference type="Proteomes" id="UP000648722"/>
    </source>
</evidence>
<sequence>MSAPRAVFVCGRNSVRSPMAEALWRARFGAGARVQSCGIEPASCADGFMIAVMAELGSDLSGFEPQGLEAVHASADTLVICLAPEADEAAKALAKSAKARIEHWHFADPADIESSREARLDAYRAIRDALKSRINAVVL</sequence>
<dbReference type="Gene3D" id="3.40.50.2300">
    <property type="match status" value="1"/>
</dbReference>
<accession>A0ABQ1XGM8</accession>
<dbReference type="InterPro" id="IPR023485">
    <property type="entry name" value="Ptyr_pPase"/>
</dbReference>
<keyword evidence="1" id="KW-0059">Arsenical resistance</keyword>
<comment type="caution">
    <text evidence="3">The sequence shown here is derived from an EMBL/GenBank/DDBJ whole genome shotgun (WGS) entry which is preliminary data.</text>
</comment>
<dbReference type="InterPro" id="IPR036196">
    <property type="entry name" value="Ptyr_pPase_sf"/>
</dbReference>
<dbReference type="PANTHER" id="PTHR43428:SF1">
    <property type="entry name" value="ARSENATE REDUCTASE"/>
    <property type="match status" value="1"/>
</dbReference>
<dbReference type="RefSeq" id="WP_188450851.1">
    <property type="nucleotide sequence ID" value="NZ_BMFS01000001.1"/>
</dbReference>
<dbReference type="PANTHER" id="PTHR43428">
    <property type="entry name" value="ARSENATE REDUCTASE"/>
    <property type="match status" value="1"/>
</dbReference>
<organism evidence="3 4">
    <name type="scientific">Glycocaulis albus</name>
    <dbReference type="NCBI Taxonomy" id="1382801"/>
    <lineage>
        <taxon>Bacteria</taxon>
        <taxon>Pseudomonadati</taxon>
        <taxon>Pseudomonadota</taxon>
        <taxon>Alphaproteobacteria</taxon>
        <taxon>Maricaulales</taxon>
        <taxon>Maricaulaceae</taxon>
        <taxon>Glycocaulis</taxon>
    </lineage>
</organism>
<evidence type="ECO:0000256" key="1">
    <source>
        <dbReference type="ARBA" id="ARBA00022849"/>
    </source>
</evidence>
<dbReference type="Proteomes" id="UP000648722">
    <property type="component" value="Unassembled WGS sequence"/>
</dbReference>
<evidence type="ECO:0000259" key="2">
    <source>
        <dbReference type="SMART" id="SM00226"/>
    </source>
</evidence>
<gene>
    <name evidence="3" type="ORF">GCM10007420_03820</name>
</gene>
<dbReference type="SUPFAM" id="SSF52788">
    <property type="entry name" value="Phosphotyrosine protein phosphatases I"/>
    <property type="match status" value="1"/>
</dbReference>
<keyword evidence="4" id="KW-1185">Reference proteome</keyword>
<reference evidence="4" key="1">
    <citation type="journal article" date="2019" name="Int. J. Syst. Evol. Microbiol.">
        <title>The Global Catalogue of Microorganisms (GCM) 10K type strain sequencing project: providing services to taxonomists for standard genome sequencing and annotation.</title>
        <authorList>
            <consortium name="The Broad Institute Genomics Platform"/>
            <consortium name="The Broad Institute Genome Sequencing Center for Infectious Disease"/>
            <person name="Wu L."/>
            <person name="Ma J."/>
        </authorList>
    </citation>
    <scope>NUCLEOTIDE SEQUENCE [LARGE SCALE GENOMIC DNA]</scope>
    <source>
        <strain evidence="4">CGMCC 1.12766</strain>
    </source>
</reference>
<dbReference type="EMBL" id="BMFS01000001">
    <property type="protein sequence ID" value="GGG91769.1"/>
    <property type="molecule type" value="Genomic_DNA"/>
</dbReference>
<proteinExistence type="predicted"/>